<accession>A0A0D5XUJ6</accession>
<dbReference type="CDD" id="cd08422">
    <property type="entry name" value="PBP2_CrgA_like"/>
    <property type="match status" value="1"/>
</dbReference>
<dbReference type="FunFam" id="1.10.10.10:FF:000001">
    <property type="entry name" value="LysR family transcriptional regulator"/>
    <property type="match status" value="1"/>
</dbReference>
<proteinExistence type="inferred from homology"/>
<protein>
    <submittedName>
        <fullName evidence="6">LysR family transcriptional regulator</fullName>
    </submittedName>
</protein>
<evidence type="ECO:0000256" key="2">
    <source>
        <dbReference type="ARBA" id="ARBA00023015"/>
    </source>
</evidence>
<keyword evidence="2" id="KW-0805">Transcription regulation</keyword>
<dbReference type="GO" id="GO:0003700">
    <property type="term" value="F:DNA-binding transcription factor activity"/>
    <property type="evidence" value="ECO:0007669"/>
    <property type="project" value="InterPro"/>
</dbReference>
<gene>
    <name evidence="6" type="ORF">PCL1606_10600</name>
</gene>
<dbReference type="GO" id="GO:0043565">
    <property type="term" value="F:sequence-specific DNA binding"/>
    <property type="evidence" value="ECO:0007669"/>
    <property type="project" value="TreeGrafter"/>
</dbReference>
<comment type="similarity">
    <text evidence="1">Belongs to the LysR transcriptional regulatory family.</text>
</comment>
<dbReference type="InterPro" id="IPR058163">
    <property type="entry name" value="LysR-type_TF_proteobact-type"/>
</dbReference>
<dbReference type="InterPro" id="IPR036388">
    <property type="entry name" value="WH-like_DNA-bd_sf"/>
</dbReference>
<keyword evidence="3" id="KW-0238">DNA-binding</keyword>
<evidence type="ECO:0000259" key="5">
    <source>
        <dbReference type="PROSITE" id="PS50931"/>
    </source>
</evidence>
<dbReference type="Pfam" id="PF03466">
    <property type="entry name" value="LysR_substrate"/>
    <property type="match status" value="1"/>
</dbReference>
<name>A0A0D5XUJ6_9PSED</name>
<feature type="domain" description="HTH lysR-type" evidence="5">
    <location>
        <begin position="15"/>
        <end position="72"/>
    </location>
</feature>
<reference evidence="6 7" key="1">
    <citation type="journal article" date="2015" name="Mol. Plant Microbe Interact.">
        <title>Comparative Genomic Analysis of Pseudomonas chlororaphis PCL1606 Reveals New Insight into Antifungal Compounds Involved in Biocontrol.</title>
        <authorList>
            <person name="Calderon C.E."/>
            <person name="Ramos C."/>
            <person name="de Vicente A."/>
            <person name="Cazorla F.M."/>
        </authorList>
    </citation>
    <scope>NUCLEOTIDE SEQUENCE [LARGE SCALE GENOMIC DNA]</scope>
    <source>
        <strain evidence="6 7">PCL1606</strain>
    </source>
</reference>
<dbReference type="PROSITE" id="PS50931">
    <property type="entry name" value="HTH_LYSR"/>
    <property type="match status" value="1"/>
</dbReference>
<dbReference type="InterPro" id="IPR000847">
    <property type="entry name" value="LysR_HTH_N"/>
</dbReference>
<evidence type="ECO:0000256" key="1">
    <source>
        <dbReference type="ARBA" id="ARBA00009437"/>
    </source>
</evidence>
<dbReference type="Pfam" id="PF00126">
    <property type="entry name" value="HTH_1"/>
    <property type="match status" value="1"/>
</dbReference>
<evidence type="ECO:0000256" key="4">
    <source>
        <dbReference type="ARBA" id="ARBA00023163"/>
    </source>
</evidence>
<dbReference type="SUPFAM" id="SSF46785">
    <property type="entry name" value="Winged helix' DNA-binding domain"/>
    <property type="match status" value="1"/>
</dbReference>
<evidence type="ECO:0000313" key="6">
    <source>
        <dbReference type="EMBL" id="AKA22515.1"/>
    </source>
</evidence>
<dbReference type="PRINTS" id="PR00039">
    <property type="entry name" value="HTHLYSR"/>
</dbReference>
<dbReference type="InterPro" id="IPR036390">
    <property type="entry name" value="WH_DNA-bd_sf"/>
</dbReference>
<keyword evidence="4" id="KW-0804">Transcription</keyword>
<evidence type="ECO:0000256" key="3">
    <source>
        <dbReference type="ARBA" id="ARBA00023125"/>
    </source>
</evidence>
<dbReference type="AlphaFoldDB" id="A0A0D5XUJ6"/>
<organism evidence="6 7">
    <name type="scientific">Pseudomonas chlororaphis</name>
    <dbReference type="NCBI Taxonomy" id="587753"/>
    <lineage>
        <taxon>Bacteria</taxon>
        <taxon>Pseudomonadati</taxon>
        <taxon>Pseudomonadota</taxon>
        <taxon>Gammaproteobacteria</taxon>
        <taxon>Pseudomonadales</taxon>
        <taxon>Pseudomonadaceae</taxon>
        <taxon>Pseudomonas</taxon>
    </lineage>
</organism>
<dbReference type="Gene3D" id="3.40.190.290">
    <property type="match status" value="1"/>
</dbReference>
<dbReference type="PANTHER" id="PTHR30537:SF5">
    <property type="entry name" value="HTH-TYPE TRANSCRIPTIONAL ACTIVATOR TTDR-RELATED"/>
    <property type="match status" value="1"/>
</dbReference>
<dbReference type="PANTHER" id="PTHR30537">
    <property type="entry name" value="HTH-TYPE TRANSCRIPTIONAL REGULATOR"/>
    <property type="match status" value="1"/>
</dbReference>
<dbReference type="Proteomes" id="UP000032748">
    <property type="component" value="Chromosome"/>
</dbReference>
<dbReference type="Gene3D" id="1.10.10.10">
    <property type="entry name" value="Winged helix-like DNA-binding domain superfamily/Winged helix DNA-binding domain"/>
    <property type="match status" value="1"/>
</dbReference>
<dbReference type="FunFam" id="3.40.190.290:FF:000001">
    <property type="entry name" value="Transcriptional regulator, LysR family"/>
    <property type="match status" value="1"/>
</dbReference>
<sequence length="308" mass="34060">MINTVIALSVMTLIMDLNAVRLLVRVAETRSFTRAAGDLRLTQSGLSRAISRLEQQLGVRLLQRNTRSVSLTPDGKLLVDRATPLLAELAQTESLLLDRRDSPTGLLKISTPSLFGRKVVMPLIGRLTEQYPDLSIEAVMTDRLVDIVDEGFDAILRTGEIQDQRLIARPLAPLRWVTVASPAYLARHGTPHSVDDLQRHNCLTVRNLRSGRLVDWQFMLDGKVRDLSVPSRLIFDIGDALVDGVLGGFGIAQLMNFAVEDALADGRLVPILQAYSGRSRALSLVYPPSRQYSPKLKVFAEALNSVSW</sequence>
<evidence type="ECO:0000313" key="7">
    <source>
        <dbReference type="Proteomes" id="UP000032748"/>
    </source>
</evidence>
<dbReference type="KEGG" id="pcz:PCL1606_10600"/>
<dbReference type="EMBL" id="CP011110">
    <property type="protein sequence ID" value="AKA22515.1"/>
    <property type="molecule type" value="Genomic_DNA"/>
</dbReference>
<dbReference type="GO" id="GO:0006351">
    <property type="term" value="P:DNA-templated transcription"/>
    <property type="evidence" value="ECO:0007669"/>
    <property type="project" value="TreeGrafter"/>
</dbReference>
<dbReference type="PATRIC" id="fig|587753.10.peg.1052"/>
<dbReference type="SUPFAM" id="SSF53850">
    <property type="entry name" value="Periplasmic binding protein-like II"/>
    <property type="match status" value="1"/>
</dbReference>
<dbReference type="InterPro" id="IPR005119">
    <property type="entry name" value="LysR_subst-bd"/>
</dbReference>